<organism evidence="1">
    <name type="scientific">Timema monikensis</name>
    <dbReference type="NCBI Taxonomy" id="170555"/>
    <lineage>
        <taxon>Eukaryota</taxon>
        <taxon>Metazoa</taxon>
        <taxon>Ecdysozoa</taxon>
        <taxon>Arthropoda</taxon>
        <taxon>Hexapoda</taxon>
        <taxon>Insecta</taxon>
        <taxon>Pterygota</taxon>
        <taxon>Neoptera</taxon>
        <taxon>Polyneoptera</taxon>
        <taxon>Phasmatodea</taxon>
        <taxon>Timematodea</taxon>
        <taxon>Timematoidea</taxon>
        <taxon>Timematidae</taxon>
        <taxon>Timema</taxon>
    </lineage>
</organism>
<evidence type="ECO:0000313" key="1">
    <source>
        <dbReference type="EMBL" id="CAD7427518.1"/>
    </source>
</evidence>
<accession>A0A7R9HM68</accession>
<proteinExistence type="predicted"/>
<sequence length="237" mass="26947">MVESRLVRLALLYVHNDNKTWLRTTMVESRLVRLALLYVHNDNKTWLRTIMVESRLVRLALLYVHNDNKTWLRTTMVESRLVRLALLHISNDGRTLSSRQAATEPPVYRLVSEDKEGRLSTRNDYRLFTERLTSFELERGLPAHGVRSIAQVRKSTLGGPNRDLTTIFPVFGSLVQHETSTLDHAATEAGKACVWKGVEVGGRVTAKISVTSLHTQLPDNNNVVFMNSVFAVKRIQT</sequence>
<name>A0A7R9HM68_9NEOP</name>
<protein>
    <submittedName>
        <fullName evidence="1">Uncharacterized protein</fullName>
    </submittedName>
</protein>
<reference evidence="1" key="1">
    <citation type="submission" date="2020-11" db="EMBL/GenBank/DDBJ databases">
        <authorList>
            <person name="Tran Van P."/>
        </authorList>
    </citation>
    <scope>NUCLEOTIDE SEQUENCE</scope>
</reference>
<gene>
    <name evidence="1" type="ORF">TMSB3V08_LOCUS4357</name>
</gene>
<dbReference type="AlphaFoldDB" id="A0A7R9HM68"/>
<dbReference type="EMBL" id="OB793477">
    <property type="protein sequence ID" value="CAD7427518.1"/>
    <property type="molecule type" value="Genomic_DNA"/>
</dbReference>